<dbReference type="PANTHER" id="PTHR30489:SF0">
    <property type="entry name" value="LIPOPROTEIN-RELEASING SYSTEM TRANSMEMBRANE PROTEIN LOLE"/>
    <property type="match status" value="1"/>
</dbReference>
<keyword evidence="11" id="KW-1185">Reference proteome</keyword>
<dbReference type="GO" id="GO:0044874">
    <property type="term" value="P:lipoprotein localization to outer membrane"/>
    <property type="evidence" value="ECO:0007669"/>
    <property type="project" value="TreeGrafter"/>
</dbReference>
<keyword evidence="5 7" id="KW-1133">Transmembrane helix</keyword>
<dbReference type="InterPro" id="IPR025857">
    <property type="entry name" value="MacB_PCD"/>
</dbReference>
<evidence type="ECO:0000256" key="7">
    <source>
        <dbReference type="SAM" id="Phobius"/>
    </source>
</evidence>
<evidence type="ECO:0000259" key="9">
    <source>
        <dbReference type="Pfam" id="PF12704"/>
    </source>
</evidence>
<dbReference type="GO" id="GO:0098797">
    <property type="term" value="C:plasma membrane protein complex"/>
    <property type="evidence" value="ECO:0007669"/>
    <property type="project" value="TreeGrafter"/>
</dbReference>
<evidence type="ECO:0000256" key="4">
    <source>
        <dbReference type="ARBA" id="ARBA00022692"/>
    </source>
</evidence>
<dbReference type="InterPro" id="IPR051447">
    <property type="entry name" value="Lipoprotein-release_system"/>
</dbReference>
<keyword evidence="4 7" id="KW-0812">Transmembrane</keyword>
<evidence type="ECO:0000256" key="1">
    <source>
        <dbReference type="ARBA" id="ARBA00004651"/>
    </source>
</evidence>
<dbReference type="InterPro" id="IPR003838">
    <property type="entry name" value="ABC3_permease_C"/>
</dbReference>
<dbReference type="Pfam" id="PF12704">
    <property type="entry name" value="MacB_PCD"/>
    <property type="match status" value="1"/>
</dbReference>
<dbReference type="AlphaFoldDB" id="A0A8J3D901"/>
<gene>
    <name evidence="10" type="ORF">GCM10007047_00460</name>
</gene>
<dbReference type="PANTHER" id="PTHR30489">
    <property type="entry name" value="LIPOPROTEIN-RELEASING SYSTEM TRANSMEMBRANE PROTEIN LOLE"/>
    <property type="match status" value="1"/>
</dbReference>
<evidence type="ECO:0000313" key="11">
    <source>
        <dbReference type="Proteomes" id="UP000642829"/>
    </source>
</evidence>
<feature type="domain" description="ABC3 transporter permease C-terminal" evidence="8">
    <location>
        <begin position="288"/>
        <end position="408"/>
    </location>
</feature>
<comment type="caution">
    <text evidence="10">The sequence shown here is derived from an EMBL/GenBank/DDBJ whole genome shotgun (WGS) entry which is preliminary data.</text>
</comment>
<proteinExistence type="inferred from homology"/>
<keyword evidence="3" id="KW-1003">Cell membrane</keyword>
<dbReference type="Pfam" id="PF02687">
    <property type="entry name" value="FtsX"/>
    <property type="match status" value="1"/>
</dbReference>
<evidence type="ECO:0000256" key="6">
    <source>
        <dbReference type="ARBA" id="ARBA00023136"/>
    </source>
</evidence>
<evidence type="ECO:0000313" key="10">
    <source>
        <dbReference type="EMBL" id="GHB89857.1"/>
    </source>
</evidence>
<evidence type="ECO:0000256" key="3">
    <source>
        <dbReference type="ARBA" id="ARBA00022475"/>
    </source>
</evidence>
<feature type="transmembrane region" description="Helical" evidence="7">
    <location>
        <begin position="284"/>
        <end position="308"/>
    </location>
</feature>
<feature type="transmembrane region" description="Helical" evidence="7">
    <location>
        <begin position="380"/>
        <end position="398"/>
    </location>
</feature>
<evidence type="ECO:0000256" key="5">
    <source>
        <dbReference type="ARBA" id="ARBA00022989"/>
    </source>
</evidence>
<feature type="transmembrane region" description="Helical" evidence="7">
    <location>
        <begin position="329"/>
        <end position="349"/>
    </location>
</feature>
<dbReference type="Proteomes" id="UP000642829">
    <property type="component" value="Unassembled WGS sequence"/>
</dbReference>
<reference evidence="10" key="2">
    <citation type="submission" date="2020-09" db="EMBL/GenBank/DDBJ databases">
        <authorList>
            <person name="Sun Q."/>
            <person name="Kim S."/>
        </authorList>
    </citation>
    <scope>NUCLEOTIDE SEQUENCE</scope>
    <source>
        <strain evidence="10">KCTC 12870</strain>
    </source>
</reference>
<feature type="domain" description="MacB-like periplasmic core" evidence="9">
    <location>
        <begin position="20"/>
        <end position="253"/>
    </location>
</feature>
<protein>
    <submittedName>
        <fullName evidence="10">ABC transporter permease</fullName>
    </submittedName>
</protein>
<name>A0A8J3D901_9BACT</name>
<sequence>MSPNFAIAFRFIISRKRSMLMSLAGIVFGVGFFIVTQAQTSGFEKFYIDTIIGADSPIRIEDRFQLPGVAIKGAGGEGEETDFYTKTDSNRKYTRGIEYPNKLRAAVEDFSDVTAVSEVLQGDARAISSFSEELANVLGIRIKDHLQVTDIQNQIKWGSIDNFRFNPSSVLLSIGLAERLQLQIGDYMLFEYAGETRRYKVVGIFETGISQIDKSRVFMQLGEARALFKKPFGQAFFQIGVRNVEQAGLLAERLEEALNHNVVPWQERERSWLQVFSVLRISSAITVSTIILISGLGMFNTLAMLVMEKTREIAILRSIGYTRQDISRIFLWQGVLVLIAGTVCGWAFGAGVTLAISKLPIKIRGIFTADSFVVNWDINHYIWAAVVAGITVMIASYIPARRAAALEPGTIIRGTSI</sequence>
<reference evidence="10" key="1">
    <citation type="journal article" date="2014" name="Int. J. Syst. Evol. Microbiol.">
        <title>Complete genome sequence of Corynebacterium casei LMG S-19264T (=DSM 44701T), isolated from a smear-ripened cheese.</title>
        <authorList>
            <consortium name="US DOE Joint Genome Institute (JGI-PGF)"/>
            <person name="Walter F."/>
            <person name="Albersmeier A."/>
            <person name="Kalinowski J."/>
            <person name="Ruckert C."/>
        </authorList>
    </citation>
    <scope>NUCLEOTIDE SEQUENCE</scope>
    <source>
        <strain evidence="10">KCTC 12870</strain>
    </source>
</reference>
<keyword evidence="6 7" id="KW-0472">Membrane</keyword>
<organism evidence="10 11">
    <name type="scientific">Cerasicoccus arenae</name>
    <dbReference type="NCBI Taxonomy" id="424488"/>
    <lineage>
        <taxon>Bacteria</taxon>
        <taxon>Pseudomonadati</taxon>
        <taxon>Verrucomicrobiota</taxon>
        <taxon>Opitutia</taxon>
        <taxon>Puniceicoccales</taxon>
        <taxon>Cerasicoccaceae</taxon>
        <taxon>Cerasicoccus</taxon>
    </lineage>
</organism>
<comment type="subcellular location">
    <subcellularLocation>
        <location evidence="1">Cell membrane</location>
        <topology evidence="1">Multi-pass membrane protein</topology>
    </subcellularLocation>
</comment>
<dbReference type="EMBL" id="BMXG01000001">
    <property type="protein sequence ID" value="GHB89857.1"/>
    <property type="molecule type" value="Genomic_DNA"/>
</dbReference>
<accession>A0A8J3D901</accession>
<evidence type="ECO:0000256" key="2">
    <source>
        <dbReference type="ARBA" id="ARBA00005236"/>
    </source>
</evidence>
<comment type="similarity">
    <text evidence="2">Belongs to the ABC-4 integral membrane protein family. LolC/E subfamily.</text>
</comment>
<dbReference type="RefSeq" id="WP_200163144.1">
    <property type="nucleotide sequence ID" value="NZ_BMXG01000001.1"/>
</dbReference>
<evidence type="ECO:0000259" key="8">
    <source>
        <dbReference type="Pfam" id="PF02687"/>
    </source>
</evidence>